<proteinExistence type="predicted"/>
<evidence type="ECO:0000313" key="1">
    <source>
        <dbReference type="EMBL" id="OLP72371.1"/>
    </source>
</evidence>
<dbReference type="Proteomes" id="UP000186817">
    <property type="component" value="Unassembled WGS sequence"/>
</dbReference>
<feature type="non-terminal residue" evidence="1">
    <location>
        <position position="35"/>
    </location>
</feature>
<comment type="caution">
    <text evidence="1">The sequence shown here is derived from an EMBL/GenBank/DDBJ whole genome shotgun (WGS) entry which is preliminary data.</text>
</comment>
<keyword evidence="2" id="KW-1185">Reference proteome</keyword>
<sequence length="35" mass="3829">MVDSCACAWVASRFVYSQGVDASEVSFFFFLQSGS</sequence>
<accession>A0A1Q9BQ69</accession>
<protein>
    <submittedName>
        <fullName evidence="1">Uncharacterized protein</fullName>
    </submittedName>
</protein>
<dbReference type="EMBL" id="LSRX01007306">
    <property type="protein sequence ID" value="OLP72371.1"/>
    <property type="molecule type" value="Genomic_DNA"/>
</dbReference>
<name>A0A1Q9BQ69_SYMMI</name>
<reference evidence="1 2" key="1">
    <citation type="submission" date="2016-02" db="EMBL/GenBank/DDBJ databases">
        <title>Genome analysis of coral dinoflagellate symbionts highlights evolutionary adaptations to a symbiotic lifestyle.</title>
        <authorList>
            <person name="Aranda M."/>
            <person name="Li Y."/>
            <person name="Liew Y.J."/>
            <person name="Baumgarten S."/>
            <person name="Simakov O."/>
            <person name="Wilson M."/>
            <person name="Piel J."/>
            <person name="Ashoor H."/>
            <person name="Bougouffa S."/>
            <person name="Bajic V.B."/>
            <person name="Ryu T."/>
            <person name="Ravasi T."/>
            <person name="Bayer T."/>
            <person name="Micklem G."/>
            <person name="Kim H."/>
            <person name="Bhak J."/>
            <person name="Lajeunesse T.C."/>
            <person name="Voolstra C.R."/>
        </authorList>
    </citation>
    <scope>NUCLEOTIDE SEQUENCE [LARGE SCALE GENOMIC DNA]</scope>
    <source>
        <strain evidence="1 2">CCMP2467</strain>
    </source>
</reference>
<gene>
    <name evidence="1" type="ORF">AK812_SmicGene48209</name>
</gene>
<evidence type="ECO:0000313" key="2">
    <source>
        <dbReference type="Proteomes" id="UP000186817"/>
    </source>
</evidence>
<dbReference type="AlphaFoldDB" id="A0A1Q9BQ69"/>
<organism evidence="1 2">
    <name type="scientific">Symbiodinium microadriaticum</name>
    <name type="common">Dinoflagellate</name>
    <name type="synonym">Zooxanthella microadriatica</name>
    <dbReference type="NCBI Taxonomy" id="2951"/>
    <lineage>
        <taxon>Eukaryota</taxon>
        <taxon>Sar</taxon>
        <taxon>Alveolata</taxon>
        <taxon>Dinophyceae</taxon>
        <taxon>Suessiales</taxon>
        <taxon>Symbiodiniaceae</taxon>
        <taxon>Symbiodinium</taxon>
    </lineage>
</organism>